<evidence type="ECO:0000256" key="1">
    <source>
        <dbReference type="SAM" id="MobiDB-lite"/>
    </source>
</evidence>
<evidence type="ECO:0000313" key="4">
    <source>
        <dbReference type="Proteomes" id="UP001642502"/>
    </source>
</evidence>
<dbReference type="InterPro" id="IPR013860">
    <property type="entry name" value="AreA_GATA"/>
</dbReference>
<sequence length="681" mass="74891">MAVVITSDETAHFAPGIRRSLSQPKFQSTQKAFRQSASASRINDVRQQHQHDSPMRRRPSPQSSIFSQQHLPELYQQSAVFSDSSASSTASSPLITANDGADITVSSPSKLLLNSERLPGRFSRPGYISSPNESDDGADGDAAIDYPHYDGVSYFHPDKDYDSPSPRTSSSNDNITISSAGLSRTDSSEQLEVFEHVAEDDTAVRAIPSRHVDYLSHNWKEEDIWESWKYIVSRRGDYSNSARLENASWRTWVKSKNKLKTVSPETLNWLKDCDVTWLYGPLQTGHVTLTPSQIVDSVELTKSNSFLASKKKPILKKRSMSEIMLQRSLSASSLLKQAAAAVQAQQKDVGARRRSRPRLERAATDYITFPFSSRQYSTGPSSILPSTFSSGIVSPSTERRHIHFNEQVEQCIAVEVKGDEDDCSPMVASYSYDSDSDDGAIMMKRSSSKTHTQYRRSSYVKSNDSKTIAMLPSTTLKYREDTPDPMGNGSTGSAMKHSYRSPVLSPSSSQETLRPSKASGKFFYDDEEEDEEVSQEEDVVQQPEDETDSDSDADSDNGSFGMSMGGLKPRTNGLLSSASTSRLGDHSVKSALHSSSTFTDNSLGANLGSNNNNGGLRRTTSTSSLSAEPAGMRRTASGMFMPYDEGEPVEGEKGGLLGRVIDTVNTARDIVHVIWNIGWNS</sequence>
<proteinExistence type="predicted"/>
<dbReference type="PANTHER" id="PTHR28051">
    <property type="entry name" value="PROTEIN MTL1-RELATED"/>
    <property type="match status" value="1"/>
</dbReference>
<reference evidence="3 4" key="1">
    <citation type="submission" date="2024-01" db="EMBL/GenBank/DDBJ databases">
        <authorList>
            <person name="Allen C."/>
            <person name="Tagirdzhanova G."/>
        </authorList>
    </citation>
    <scope>NUCLEOTIDE SEQUENCE [LARGE SCALE GENOMIC DNA]</scope>
    <source>
        <strain evidence="3 4">CBS 119000</strain>
    </source>
</reference>
<feature type="compositionally biased region" description="Low complexity" evidence="1">
    <location>
        <begin position="168"/>
        <end position="179"/>
    </location>
</feature>
<dbReference type="PANTHER" id="PTHR28051:SF1">
    <property type="entry name" value="PROTEIN MTL1-RELATED"/>
    <property type="match status" value="1"/>
</dbReference>
<feature type="compositionally biased region" description="Low complexity" evidence="1">
    <location>
        <begin position="601"/>
        <end position="626"/>
    </location>
</feature>
<feature type="region of interest" description="Disordered" evidence="1">
    <location>
        <begin position="15"/>
        <end position="65"/>
    </location>
</feature>
<feature type="compositionally biased region" description="Acidic residues" evidence="1">
    <location>
        <begin position="525"/>
        <end position="555"/>
    </location>
</feature>
<feature type="region of interest" description="Disordered" evidence="1">
    <location>
        <begin position="155"/>
        <end position="184"/>
    </location>
</feature>
<feature type="region of interest" description="Disordered" evidence="1">
    <location>
        <begin position="121"/>
        <end position="143"/>
    </location>
</feature>
<accession>A0ABP0DRI9</accession>
<keyword evidence="4" id="KW-1185">Reference proteome</keyword>
<comment type="caution">
    <text evidence="3">The sequence shown here is derived from an EMBL/GenBank/DDBJ whole genome shotgun (WGS) entry which is preliminary data.</text>
</comment>
<protein>
    <submittedName>
        <fullName evidence="3">Protein phosphatase regulator</fullName>
    </submittedName>
</protein>
<organism evidence="3 4">
    <name type="scientific">Sporothrix epigloea</name>
    <dbReference type="NCBI Taxonomy" id="1892477"/>
    <lineage>
        <taxon>Eukaryota</taxon>
        <taxon>Fungi</taxon>
        <taxon>Dikarya</taxon>
        <taxon>Ascomycota</taxon>
        <taxon>Pezizomycotina</taxon>
        <taxon>Sordariomycetes</taxon>
        <taxon>Sordariomycetidae</taxon>
        <taxon>Ophiostomatales</taxon>
        <taxon>Ophiostomataceae</taxon>
        <taxon>Sporothrix</taxon>
    </lineage>
</organism>
<feature type="compositionally biased region" description="Basic and acidic residues" evidence="1">
    <location>
        <begin position="43"/>
        <end position="55"/>
    </location>
</feature>
<feature type="compositionally biased region" description="Polar residues" evidence="1">
    <location>
        <begin position="20"/>
        <end position="41"/>
    </location>
</feature>
<feature type="compositionally biased region" description="Low complexity" evidence="1">
    <location>
        <begin position="500"/>
        <end position="509"/>
    </location>
</feature>
<evidence type="ECO:0000259" key="2">
    <source>
        <dbReference type="Pfam" id="PF08550"/>
    </source>
</evidence>
<evidence type="ECO:0000313" key="3">
    <source>
        <dbReference type="EMBL" id="CAK7269416.1"/>
    </source>
</evidence>
<dbReference type="InterPro" id="IPR052292">
    <property type="entry name" value="Glucose_repression_reg"/>
</dbReference>
<gene>
    <name evidence="3" type="primary">REG1</name>
    <name evidence="3" type="ORF">SEPCBS119000_003559</name>
</gene>
<feature type="region of interest" description="Disordered" evidence="1">
    <location>
        <begin position="470"/>
        <end position="581"/>
    </location>
</feature>
<name>A0ABP0DRI9_9PEZI</name>
<dbReference type="Pfam" id="PF08550">
    <property type="entry name" value="GATA_AreA"/>
    <property type="match status" value="1"/>
</dbReference>
<dbReference type="EMBL" id="CAWUON010000047">
    <property type="protein sequence ID" value="CAK7269416.1"/>
    <property type="molecule type" value="Genomic_DNA"/>
</dbReference>
<feature type="region of interest" description="Disordered" evidence="1">
    <location>
        <begin position="596"/>
        <end position="630"/>
    </location>
</feature>
<feature type="domain" description="Nitrogen regulatory protein areA GATA-like" evidence="2">
    <location>
        <begin position="227"/>
        <end position="252"/>
    </location>
</feature>
<dbReference type="Proteomes" id="UP001642502">
    <property type="component" value="Unassembled WGS sequence"/>
</dbReference>